<dbReference type="Gene3D" id="2.30.320.10">
    <property type="entry name" value="YwqG-like"/>
    <property type="match status" value="1"/>
</dbReference>
<evidence type="ECO:0000313" key="2">
    <source>
        <dbReference type="Proteomes" id="UP001163203"/>
    </source>
</evidence>
<dbReference type="InterPro" id="IPR035948">
    <property type="entry name" value="YwqG-like_sf"/>
</dbReference>
<dbReference type="EMBL" id="CP113836">
    <property type="protein sequence ID" value="WAL63569.1"/>
    <property type="molecule type" value="Genomic_DNA"/>
</dbReference>
<proteinExistence type="predicted"/>
<gene>
    <name evidence="1" type="ORF">ORV05_21445</name>
</gene>
<protein>
    <submittedName>
        <fullName evidence="1">YwqG family protein</fullName>
    </submittedName>
</protein>
<keyword evidence="2" id="KW-1185">Reference proteome</keyword>
<dbReference type="PANTHER" id="PTHR36436">
    <property type="entry name" value="SLL5081 PROTEIN"/>
    <property type="match status" value="1"/>
</dbReference>
<accession>A0ABY7AV44</accession>
<organism evidence="1 2">
    <name type="scientific">Amycolatopsis cynarae</name>
    <dbReference type="NCBI Taxonomy" id="2995223"/>
    <lineage>
        <taxon>Bacteria</taxon>
        <taxon>Bacillati</taxon>
        <taxon>Actinomycetota</taxon>
        <taxon>Actinomycetes</taxon>
        <taxon>Pseudonocardiales</taxon>
        <taxon>Pseudonocardiaceae</taxon>
        <taxon>Amycolatopsis</taxon>
    </lineage>
</organism>
<dbReference type="InterPro" id="IPR015315">
    <property type="entry name" value="DUF1963"/>
</dbReference>
<sequence length="294" mass="32003">MSTREQLERIARSHLPEAVAERWIALIRPTLRLRPAGPEEAPAGRLGGVPAVPGDFAWPEWPGQGPLNLVASIDCGRLPAGCLDPALPSAGTLLFFYFDEGNRTSQEEFVPPVGTWDPETLAGARVVHVPAGVPVAVRGLPGGVDPYQEVPLAAEATVTGPDFSHPVFRDACRDLPEKDRAFLDDWSNGEAFGDALDERFQPPMHQLGGYAFPIQNPVETEVGFAHVPENSGDRAQRWKAAEEEGKRWVLLAQIDSDPAAGMMWGDAGMLYWLIRREDLAAGDFPAASFTWQCS</sequence>
<dbReference type="SUPFAM" id="SSF103032">
    <property type="entry name" value="Hypothetical protein YwqG"/>
    <property type="match status" value="1"/>
</dbReference>
<dbReference type="RefSeq" id="WP_268753809.1">
    <property type="nucleotide sequence ID" value="NZ_CP113836.1"/>
</dbReference>
<evidence type="ECO:0000313" key="1">
    <source>
        <dbReference type="EMBL" id="WAL63569.1"/>
    </source>
</evidence>
<dbReference type="PANTHER" id="PTHR36436:SF6">
    <property type="entry name" value="SLL5081 PROTEIN"/>
    <property type="match status" value="1"/>
</dbReference>
<name>A0ABY7AV44_9PSEU</name>
<dbReference type="Proteomes" id="UP001163203">
    <property type="component" value="Chromosome"/>
</dbReference>
<dbReference type="Pfam" id="PF09234">
    <property type="entry name" value="DUF1963"/>
    <property type="match status" value="1"/>
</dbReference>
<reference evidence="1" key="1">
    <citation type="submission" date="2022-11" db="EMBL/GenBank/DDBJ databases">
        <authorList>
            <person name="Mo P."/>
        </authorList>
    </citation>
    <scope>NUCLEOTIDE SEQUENCE</scope>
    <source>
        <strain evidence="1">HUAS 11-8</strain>
    </source>
</reference>